<sequence length="213" mass="24843">MSRIFKEIDLCAKRPLAGNDKKIEYMSRVVCALFVKGMPKTKTEEFWKLSIRFNDSDNSGNNKILLGVLVVNHNFPADDFLSWPNEKQQHFMLDFVSSAVHHAFIARGMDVSFIETARKYVENHNFLNVFEGKLQASPFENTKARIVCEQEMQEARIYMQIGRGKSLEKYLIDRCAPDEFHIQIYFGRIDWVSQEKLVLNMIGNRKIEVIRET</sequence>
<accession>B3PKR7</accession>
<organism evidence="1 2">
    <name type="scientific">Cellvibrio japonicus (strain Ueda107)</name>
    <name type="common">Pseudomonas fluorescens subsp. cellulosa</name>
    <dbReference type="NCBI Taxonomy" id="498211"/>
    <lineage>
        <taxon>Bacteria</taxon>
        <taxon>Pseudomonadati</taxon>
        <taxon>Pseudomonadota</taxon>
        <taxon>Gammaproteobacteria</taxon>
        <taxon>Cellvibrionales</taxon>
        <taxon>Cellvibrionaceae</taxon>
        <taxon>Cellvibrio</taxon>
    </lineage>
</organism>
<dbReference type="AlphaFoldDB" id="B3PKR7"/>
<evidence type="ECO:0000313" key="2">
    <source>
        <dbReference type="Proteomes" id="UP000001036"/>
    </source>
</evidence>
<reference evidence="1 2" key="1">
    <citation type="journal article" date="2008" name="J. Bacteriol.">
        <title>Insights into plant cell wall degradation from the genome sequence of the soil bacterium Cellvibrio japonicus.</title>
        <authorList>
            <person name="Deboy R.T."/>
            <person name="Mongodin E.F."/>
            <person name="Fouts D.E."/>
            <person name="Tailford L.E."/>
            <person name="Khouri H."/>
            <person name="Emerson J.B."/>
            <person name="Mohamoud Y."/>
            <person name="Watkins K."/>
            <person name="Henrissat B."/>
            <person name="Gilbert H.J."/>
            <person name="Nelson K.E."/>
        </authorList>
    </citation>
    <scope>NUCLEOTIDE SEQUENCE [LARGE SCALE GENOMIC DNA]</scope>
    <source>
        <strain evidence="1 2">Ueda107</strain>
    </source>
</reference>
<evidence type="ECO:0000313" key="1">
    <source>
        <dbReference type="EMBL" id="ACE85643.1"/>
    </source>
</evidence>
<proteinExistence type="predicted"/>
<dbReference type="EMBL" id="CP000934">
    <property type="protein sequence ID" value="ACE85643.1"/>
    <property type="molecule type" value="Genomic_DNA"/>
</dbReference>
<dbReference type="OrthoDB" id="24041at2"/>
<dbReference type="RefSeq" id="WP_012486485.1">
    <property type="nucleotide sequence ID" value="NC_010995.1"/>
</dbReference>
<dbReference type="HOGENOM" id="CLU_1292505_0_0_6"/>
<gene>
    <name evidence="1" type="ordered locus">CJA_0824</name>
</gene>
<keyword evidence="2" id="KW-1185">Reference proteome</keyword>
<protein>
    <submittedName>
        <fullName evidence="1">Uncharacterized protein</fullName>
    </submittedName>
</protein>
<dbReference type="KEGG" id="cja:CJA_0824"/>
<name>B3PKR7_CELJU</name>
<dbReference type="Proteomes" id="UP000001036">
    <property type="component" value="Chromosome"/>
</dbReference>